<name>A0AAE3QQX7_9BACT</name>
<evidence type="ECO:0000313" key="2">
    <source>
        <dbReference type="Proteomes" id="UP001241110"/>
    </source>
</evidence>
<dbReference type="Proteomes" id="UP001241110">
    <property type="component" value="Unassembled WGS sequence"/>
</dbReference>
<protein>
    <submittedName>
        <fullName evidence="1">Uncharacterized protein</fullName>
    </submittedName>
</protein>
<dbReference type="RefSeq" id="WP_313979439.1">
    <property type="nucleotide sequence ID" value="NZ_JASJOS010000005.1"/>
</dbReference>
<comment type="caution">
    <text evidence="1">The sequence shown here is derived from an EMBL/GenBank/DDBJ whole genome shotgun (WGS) entry which is preliminary data.</text>
</comment>
<dbReference type="AlphaFoldDB" id="A0AAE3QQX7"/>
<proteinExistence type="predicted"/>
<organism evidence="1 2">
    <name type="scientific">Xanthocytophaga flava</name>
    <dbReference type="NCBI Taxonomy" id="3048013"/>
    <lineage>
        <taxon>Bacteria</taxon>
        <taxon>Pseudomonadati</taxon>
        <taxon>Bacteroidota</taxon>
        <taxon>Cytophagia</taxon>
        <taxon>Cytophagales</taxon>
        <taxon>Rhodocytophagaceae</taxon>
        <taxon>Xanthocytophaga</taxon>
    </lineage>
</organism>
<gene>
    <name evidence="1" type="ORF">QNI16_13660</name>
</gene>
<sequence>MLFVSCQSIDGISPESKRSVPACGVNNPVEDLPWLKELIKNSNRDPESPFCVLQSVQQGTYEGQTIYFPVLSGALCCTCAGVSAYNCQGDLLFSCNVDASSKITNIKTMWTLK</sequence>
<dbReference type="EMBL" id="JASJOS010000005">
    <property type="protein sequence ID" value="MDJ1481540.1"/>
    <property type="molecule type" value="Genomic_DNA"/>
</dbReference>
<accession>A0AAE3QQX7</accession>
<evidence type="ECO:0000313" key="1">
    <source>
        <dbReference type="EMBL" id="MDJ1481540.1"/>
    </source>
</evidence>
<reference evidence="1" key="1">
    <citation type="submission" date="2023-05" db="EMBL/GenBank/DDBJ databases">
        <authorList>
            <person name="Zhang X."/>
        </authorList>
    </citation>
    <scope>NUCLEOTIDE SEQUENCE</scope>
    <source>
        <strain evidence="1">YF14B1</strain>
    </source>
</reference>